<evidence type="ECO:0000313" key="2">
    <source>
        <dbReference type="EMBL" id="KAK6631190.1"/>
    </source>
</evidence>
<dbReference type="EMBL" id="JAWJWE010000009">
    <property type="protein sequence ID" value="KAK6631190.1"/>
    <property type="molecule type" value="Genomic_DNA"/>
</dbReference>
<sequence length="437" mass="50508">MQPSGRYHSKDKSSRIKFKGEPPLQNVTSNDYDEAGLRARFYDGSYQIINTSSSEDLTEVLDTNFCYHRDCCFAYNIREEDSRNPTVLAECLPPQIYKKIATMWDLDPDIVPKALGNYCKFDEVQKDEEDRMVDQYIKEVERDIGIRSEVSEDLQVDAGSHVDERMYEDYDRRRKIKKENPYIRFLKKASMADSAQKKAPNLGKKAGKITKMIIGNFMKWYESLGTTDGEDSFIDEHTLHELFQVGFDMPAAKPMAVRIKEMPTVPECLAKLRNEPKHATTYALREFLKQDMRLEAIPTKMFAFGSMLPKGENLRYKPPKNEVRKNWMECSRVPKDLSTMKTVWVGLERLRSTIAFSNWLNNHPEINPPTYLQEKGLLKINYEEWNQMYKGFEFDVSLDTKLSESKISQDKSFPSKNSSALSYSGSLKFGGSSESFL</sequence>
<proteinExistence type="predicted"/>
<accession>A0AAN8S6V7</accession>
<protein>
    <submittedName>
        <fullName evidence="2">Uncharacterized protein</fullName>
    </submittedName>
</protein>
<feature type="compositionally biased region" description="Polar residues" evidence="1">
    <location>
        <begin position="410"/>
        <end position="425"/>
    </location>
</feature>
<comment type="caution">
    <text evidence="2">The sequence shown here is derived from an EMBL/GenBank/DDBJ whole genome shotgun (WGS) entry which is preliminary data.</text>
</comment>
<dbReference type="AlphaFoldDB" id="A0AAN8S6V7"/>
<reference evidence="2 3" key="1">
    <citation type="submission" date="2023-10" db="EMBL/GenBank/DDBJ databases">
        <title>Genomes of two closely related lineages of the louse Polyplax serrata with different host specificities.</title>
        <authorList>
            <person name="Martinu J."/>
            <person name="Tarabai H."/>
            <person name="Stefka J."/>
            <person name="Hypsa V."/>
        </authorList>
    </citation>
    <scope>NUCLEOTIDE SEQUENCE [LARGE SCALE GENOMIC DNA]</scope>
    <source>
        <strain evidence="2">HR10_N</strain>
    </source>
</reference>
<evidence type="ECO:0000313" key="3">
    <source>
        <dbReference type="Proteomes" id="UP001372834"/>
    </source>
</evidence>
<dbReference type="Proteomes" id="UP001372834">
    <property type="component" value="Unassembled WGS sequence"/>
</dbReference>
<evidence type="ECO:0000256" key="1">
    <source>
        <dbReference type="SAM" id="MobiDB-lite"/>
    </source>
</evidence>
<name>A0AAN8S6V7_POLSC</name>
<organism evidence="2 3">
    <name type="scientific">Polyplax serrata</name>
    <name type="common">Common mouse louse</name>
    <dbReference type="NCBI Taxonomy" id="468196"/>
    <lineage>
        <taxon>Eukaryota</taxon>
        <taxon>Metazoa</taxon>
        <taxon>Ecdysozoa</taxon>
        <taxon>Arthropoda</taxon>
        <taxon>Hexapoda</taxon>
        <taxon>Insecta</taxon>
        <taxon>Pterygota</taxon>
        <taxon>Neoptera</taxon>
        <taxon>Paraneoptera</taxon>
        <taxon>Psocodea</taxon>
        <taxon>Troctomorpha</taxon>
        <taxon>Phthiraptera</taxon>
        <taxon>Anoplura</taxon>
        <taxon>Polyplacidae</taxon>
        <taxon>Polyplax</taxon>
    </lineage>
</organism>
<gene>
    <name evidence="2" type="ORF">RUM43_014286</name>
</gene>
<feature type="region of interest" description="Disordered" evidence="1">
    <location>
        <begin position="1"/>
        <end position="29"/>
    </location>
</feature>
<feature type="compositionally biased region" description="Basic and acidic residues" evidence="1">
    <location>
        <begin position="8"/>
        <end position="20"/>
    </location>
</feature>
<feature type="region of interest" description="Disordered" evidence="1">
    <location>
        <begin position="409"/>
        <end position="437"/>
    </location>
</feature>